<proteinExistence type="predicted"/>
<gene>
    <name evidence="1" type="ORF">CRG98_020983</name>
</gene>
<keyword evidence="2" id="KW-1185">Reference proteome</keyword>
<organism evidence="1 2">
    <name type="scientific">Punica granatum</name>
    <name type="common">Pomegranate</name>
    <dbReference type="NCBI Taxonomy" id="22663"/>
    <lineage>
        <taxon>Eukaryota</taxon>
        <taxon>Viridiplantae</taxon>
        <taxon>Streptophyta</taxon>
        <taxon>Embryophyta</taxon>
        <taxon>Tracheophyta</taxon>
        <taxon>Spermatophyta</taxon>
        <taxon>Magnoliopsida</taxon>
        <taxon>eudicotyledons</taxon>
        <taxon>Gunneridae</taxon>
        <taxon>Pentapetalae</taxon>
        <taxon>rosids</taxon>
        <taxon>malvids</taxon>
        <taxon>Myrtales</taxon>
        <taxon>Lythraceae</taxon>
        <taxon>Punica</taxon>
    </lineage>
</organism>
<name>A0A2I0JQM0_PUNGR</name>
<evidence type="ECO:0000313" key="2">
    <source>
        <dbReference type="Proteomes" id="UP000233551"/>
    </source>
</evidence>
<sequence>MEEAVEEDYEVAPLPNNPTMAEIKLHKEKKTRKAKAKSCLYAAMSPTIFNRIMRLELAKVIWDYLKEEYEGDEKI</sequence>
<dbReference type="Pfam" id="PF14223">
    <property type="entry name" value="Retrotran_gag_2"/>
    <property type="match status" value="1"/>
</dbReference>
<dbReference type="AlphaFoldDB" id="A0A2I0JQM0"/>
<dbReference type="Proteomes" id="UP000233551">
    <property type="component" value="Unassembled WGS sequence"/>
</dbReference>
<reference evidence="1 2" key="1">
    <citation type="submission" date="2017-11" db="EMBL/GenBank/DDBJ databases">
        <title>De-novo sequencing of pomegranate (Punica granatum L.) genome.</title>
        <authorList>
            <person name="Akparov Z."/>
            <person name="Amiraslanov A."/>
            <person name="Hajiyeva S."/>
            <person name="Abbasov M."/>
            <person name="Kaur K."/>
            <person name="Hamwieh A."/>
            <person name="Solovyev V."/>
            <person name="Salamov A."/>
            <person name="Braich B."/>
            <person name="Kosarev P."/>
            <person name="Mahmoud A."/>
            <person name="Hajiyev E."/>
            <person name="Babayeva S."/>
            <person name="Izzatullayeva V."/>
            <person name="Mammadov A."/>
            <person name="Mammadov A."/>
            <person name="Sharifova S."/>
            <person name="Ojaghi J."/>
            <person name="Eynullazada K."/>
            <person name="Bayramov B."/>
            <person name="Abdulazimova A."/>
            <person name="Shahmuradov I."/>
        </authorList>
    </citation>
    <scope>NUCLEOTIDE SEQUENCE [LARGE SCALE GENOMIC DNA]</scope>
    <source>
        <strain evidence="2">cv. AG2017</strain>
        <tissue evidence="1">Leaf</tissue>
    </source>
</reference>
<protein>
    <submittedName>
        <fullName evidence="1">Uncharacterized protein</fullName>
    </submittedName>
</protein>
<dbReference type="PANTHER" id="PTHR35317:SF24">
    <property type="entry name" value="RETROVIRUS-RELATED POL POLYPROTEIN FROM TRANSPOSON TNT 1-94"/>
    <property type="match status" value="1"/>
</dbReference>
<accession>A0A2I0JQM0</accession>
<evidence type="ECO:0000313" key="1">
    <source>
        <dbReference type="EMBL" id="PKI58594.1"/>
    </source>
</evidence>
<dbReference type="EMBL" id="PGOL01001356">
    <property type="protein sequence ID" value="PKI58594.1"/>
    <property type="molecule type" value="Genomic_DNA"/>
</dbReference>
<dbReference type="PANTHER" id="PTHR35317">
    <property type="entry name" value="OS04G0629600 PROTEIN"/>
    <property type="match status" value="1"/>
</dbReference>
<comment type="caution">
    <text evidence="1">The sequence shown here is derived from an EMBL/GenBank/DDBJ whole genome shotgun (WGS) entry which is preliminary data.</text>
</comment>